<evidence type="ECO:0000313" key="1">
    <source>
        <dbReference type="EMBL" id="GAA2401435.1"/>
    </source>
</evidence>
<keyword evidence="2" id="KW-1185">Reference proteome</keyword>
<dbReference type="RefSeq" id="WP_344586770.1">
    <property type="nucleotide sequence ID" value="NZ_BAAARW010000002.1"/>
</dbReference>
<name>A0ABN3ID67_9ACTN</name>
<gene>
    <name evidence="1" type="ORF">GCM10010191_05890</name>
</gene>
<accession>A0ABN3ID67</accession>
<sequence>MTTLSVLADLERFGPRRITEPASRRQAQAKRLAELLAGLPAAADRAAIAAALPALNRPAAEAGTGSTS</sequence>
<organism evidence="1 2">
    <name type="scientific">Actinomadura vinacea</name>
    <dbReference type="NCBI Taxonomy" id="115336"/>
    <lineage>
        <taxon>Bacteria</taxon>
        <taxon>Bacillati</taxon>
        <taxon>Actinomycetota</taxon>
        <taxon>Actinomycetes</taxon>
        <taxon>Streptosporangiales</taxon>
        <taxon>Thermomonosporaceae</taxon>
        <taxon>Actinomadura</taxon>
    </lineage>
</organism>
<reference evidence="1 2" key="1">
    <citation type="journal article" date="2019" name="Int. J. Syst. Evol. Microbiol.">
        <title>The Global Catalogue of Microorganisms (GCM) 10K type strain sequencing project: providing services to taxonomists for standard genome sequencing and annotation.</title>
        <authorList>
            <consortium name="The Broad Institute Genomics Platform"/>
            <consortium name="The Broad Institute Genome Sequencing Center for Infectious Disease"/>
            <person name="Wu L."/>
            <person name="Ma J."/>
        </authorList>
    </citation>
    <scope>NUCLEOTIDE SEQUENCE [LARGE SCALE GENOMIC DNA]</scope>
    <source>
        <strain evidence="1 2">JCM 3325</strain>
    </source>
</reference>
<protein>
    <submittedName>
        <fullName evidence="1">Uncharacterized protein</fullName>
    </submittedName>
</protein>
<dbReference type="EMBL" id="BAAARW010000002">
    <property type="protein sequence ID" value="GAA2401435.1"/>
    <property type="molecule type" value="Genomic_DNA"/>
</dbReference>
<comment type="caution">
    <text evidence="1">The sequence shown here is derived from an EMBL/GenBank/DDBJ whole genome shotgun (WGS) entry which is preliminary data.</text>
</comment>
<proteinExistence type="predicted"/>
<evidence type="ECO:0000313" key="2">
    <source>
        <dbReference type="Proteomes" id="UP001501231"/>
    </source>
</evidence>
<dbReference type="Proteomes" id="UP001501231">
    <property type="component" value="Unassembled WGS sequence"/>
</dbReference>